<dbReference type="GO" id="GO:0015562">
    <property type="term" value="F:efflux transmembrane transporter activity"/>
    <property type="evidence" value="ECO:0007669"/>
    <property type="project" value="InterPro"/>
</dbReference>
<keyword evidence="3" id="KW-0813">Transport</keyword>
<evidence type="ECO:0000256" key="7">
    <source>
        <dbReference type="ARBA" id="ARBA00023237"/>
    </source>
</evidence>
<dbReference type="InterPro" id="IPR051906">
    <property type="entry name" value="TolC-like"/>
</dbReference>
<dbReference type="PANTHER" id="PTHR30026">
    <property type="entry name" value="OUTER MEMBRANE PROTEIN TOLC"/>
    <property type="match status" value="1"/>
</dbReference>
<keyword evidence="7" id="KW-0998">Cell outer membrane</keyword>
<dbReference type="GO" id="GO:1990281">
    <property type="term" value="C:efflux pump complex"/>
    <property type="evidence" value="ECO:0007669"/>
    <property type="project" value="TreeGrafter"/>
</dbReference>
<feature type="chain" id="PRO_5020614064" evidence="8">
    <location>
        <begin position="20"/>
        <end position="430"/>
    </location>
</feature>
<feature type="signal peptide" evidence="8">
    <location>
        <begin position="1"/>
        <end position="19"/>
    </location>
</feature>
<evidence type="ECO:0000256" key="4">
    <source>
        <dbReference type="ARBA" id="ARBA00022452"/>
    </source>
</evidence>
<evidence type="ECO:0000313" key="9">
    <source>
        <dbReference type="EMBL" id="VFQ47094.1"/>
    </source>
</evidence>
<keyword evidence="6" id="KW-0472">Membrane</keyword>
<evidence type="ECO:0000256" key="3">
    <source>
        <dbReference type="ARBA" id="ARBA00022448"/>
    </source>
</evidence>
<keyword evidence="4" id="KW-1134">Transmembrane beta strand</keyword>
<sequence>MKRLLVLAALCLVASPLHALSLSELQQEALAERHAVKASEATAAIAEKKVQEARSPFLPSVDVGYEANRYNHDTITEIREKNDGFTGSIALNVFSGFKDAYSLKAARFGAEAGQLDLASTRQDVSQNVALAFLGVYRSRQNLTVAQDSVRLYKDRYREMELKYNVGVLKKRDLLTVKVELDNAVQTERRTLANITASLNTLALAVGRPLTKAEADALDFSVFTELPMVMDAAEGKSDLLARNSQILSLKETLSGAGMTKKAARAAYMPRLDLSATYTSRYLDDYSFGSSEVNGDDVRLTASVTMNLFDGLKKESTLSQASLNEAALRHQLRELENSLSTDFDNAVLDRDVAIDNLAVARSGLAEAEENLRVTDLAFEQGVATSTEVLDAIFSLSRARFNNISALTDVFATHYTLLRLTEGFETGKSGNRS</sequence>
<evidence type="ECO:0000256" key="6">
    <source>
        <dbReference type="ARBA" id="ARBA00023136"/>
    </source>
</evidence>
<keyword evidence="5" id="KW-0812">Transmembrane</keyword>
<dbReference type="Gene3D" id="1.20.1600.10">
    <property type="entry name" value="Outer membrane efflux proteins (OEP)"/>
    <property type="match status" value="1"/>
</dbReference>
<dbReference type="SUPFAM" id="SSF56954">
    <property type="entry name" value="Outer membrane efflux proteins (OEP)"/>
    <property type="match status" value="1"/>
</dbReference>
<comment type="similarity">
    <text evidence="2">Belongs to the outer membrane factor (OMF) (TC 1.B.17) family.</text>
</comment>
<dbReference type="Proteomes" id="UP000507962">
    <property type="component" value="Unassembled WGS sequence"/>
</dbReference>
<evidence type="ECO:0000313" key="10">
    <source>
        <dbReference type="Proteomes" id="UP000507962"/>
    </source>
</evidence>
<dbReference type="RefSeq" id="WP_180146228.1">
    <property type="nucleotide sequence ID" value="NZ_CAADHO010000013.1"/>
</dbReference>
<dbReference type="AlphaFoldDB" id="A0A4U8YTC8"/>
<dbReference type="EMBL" id="CAADHO010000013">
    <property type="protein sequence ID" value="VFQ47094.1"/>
    <property type="molecule type" value="Genomic_DNA"/>
</dbReference>
<dbReference type="PANTHER" id="PTHR30026:SF20">
    <property type="entry name" value="OUTER MEMBRANE PROTEIN TOLC"/>
    <property type="match status" value="1"/>
</dbReference>
<evidence type="ECO:0000256" key="1">
    <source>
        <dbReference type="ARBA" id="ARBA00004442"/>
    </source>
</evidence>
<dbReference type="GO" id="GO:0009279">
    <property type="term" value="C:cell outer membrane"/>
    <property type="evidence" value="ECO:0007669"/>
    <property type="project" value="UniProtKB-SubCell"/>
</dbReference>
<proteinExistence type="inferred from homology"/>
<evidence type="ECO:0000256" key="8">
    <source>
        <dbReference type="SAM" id="SignalP"/>
    </source>
</evidence>
<evidence type="ECO:0000256" key="2">
    <source>
        <dbReference type="ARBA" id="ARBA00007613"/>
    </source>
</evidence>
<name>A0A4U8YTC8_9BACT</name>
<organism evidence="9 10">
    <name type="scientific">Desulfoluna butyratoxydans</name>
    <dbReference type="NCBI Taxonomy" id="231438"/>
    <lineage>
        <taxon>Bacteria</taxon>
        <taxon>Pseudomonadati</taxon>
        <taxon>Thermodesulfobacteriota</taxon>
        <taxon>Desulfobacteria</taxon>
        <taxon>Desulfobacterales</taxon>
        <taxon>Desulfolunaceae</taxon>
        <taxon>Desulfoluna</taxon>
    </lineage>
</organism>
<keyword evidence="8" id="KW-0732">Signal</keyword>
<accession>A0A4U8YTC8</accession>
<comment type="subcellular location">
    <subcellularLocation>
        <location evidence="1">Cell outer membrane</location>
    </subcellularLocation>
</comment>
<keyword evidence="10" id="KW-1185">Reference proteome</keyword>
<dbReference type="GO" id="GO:0015288">
    <property type="term" value="F:porin activity"/>
    <property type="evidence" value="ECO:0007669"/>
    <property type="project" value="TreeGrafter"/>
</dbReference>
<dbReference type="Pfam" id="PF02321">
    <property type="entry name" value="OEP"/>
    <property type="match status" value="2"/>
</dbReference>
<dbReference type="InterPro" id="IPR003423">
    <property type="entry name" value="OMP_efflux"/>
</dbReference>
<evidence type="ECO:0000256" key="5">
    <source>
        <dbReference type="ARBA" id="ARBA00022692"/>
    </source>
</evidence>
<reference evidence="9 10" key="1">
    <citation type="submission" date="2019-03" db="EMBL/GenBank/DDBJ databases">
        <authorList>
            <person name="Nijsse B."/>
        </authorList>
    </citation>
    <scope>NUCLEOTIDE SEQUENCE [LARGE SCALE GENOMIC DNA]</scope>
    <source>
        <strain evidence="9">Desulfoluna butyratoxydans MSL71</strain>
    </source>
</reference>
<gene>
    <name evidence="9" type="ORF">MSL71_47800</name>
</gene>
<protein>
    <submittedName>
        <fullName evidence="9">Outer membrane efflux protein</fullName>
    </submittedName>
</protein>